<dbReference type="OrthoDB" id="3439489at2759"/>
<keyword evidence="2" id="KW-1185">Reference proteome</keyword>
<reference evidence="1 2" key="1">
    <citation type="submission" date="2014-04" db="EMBL/GenBank/DDBJ databases">
        <authorList>
            <consortium name="DOE Joint Genome Institute"/>
            <person name="Kuo A."/>
            <person name="Kohler A."/>
            <person name="Nagy L.G."/>
            <person name="Floudas D."/>
            <person name="Copeland A."/>
            <person name="Barry K.W."/>
            <person name="Cichocki N."/>
            <person name="Veneault-Fourrey C."/>
            <person name="LaButti K."/>
            <person name="Lindquist E.A."/>
            <person name="Lipzen A."/>
            <person name="Lundell T."/>
            <person name="Morin E."/>
            <person name="Murat C."/>
            <person name="Sun H."/>
            <person name="Tunlid A."/>
            <person name="Henrissat B."/>
            <person name="Grigoriev I.V."/>
            <person name="Hibbett D.S."/>
            <person name="Martin F."/>
            <person name="Nordberg H.P."/>
            <person name="Cantor M.N."/>
            <person name="Hua S.X."/>
        </authorList>
    </citation>
    <scope>NUCLEOTIDE SEQUENCE [LARGE SCALE GENOMIC DNA]</scope>
    <source>
        <strain evidence="1 2">LaAM-08-1</strain>
    </source>
</reference>
<sequence>MALESGTYLITSLAQPPHSASIGRNNSEDKSLNPKRVVALPPGVQRAVWDIEALGDDKYILNARDAPTAAIDGLIFAILRDEPAPTKWFLKLNLHSRTSYNILDSEDPSKGWIFPPLGGGGTDQIKFGEVSGGFSHIELWNITRI</sequence>
<reference evidence="2" key="2">
    <citation type="submission" date="2015-01" db="EMBL/GenBank/DDBJ databases">
        <title>Evolutionary Origins and Diversification of the Mycorrhizal Mutualists.</title>
        <authorList>
            <consortium name="DOE Joint Genome Institute"/>
            <consortium name="Mycorrhizal Genomics Consortium"/>
            <person name="Kohler A."/>
            <person name="Kuo A."/>
            <person name="Nagy L.G."/>
            <person name="Floudas D."/>
            <person name="Copeland A."/>
            <person name="Barry K.W."/>
            <person name="Cichocki N."/>
            <person name="Veneault-Fourrey C."/>
            <person name="LaButti K."/>
            <person name="Lindquist E.A."/>
            <person name="Lipzen A."/>
            <person name="Lundell T."/>
            <person name="Morin E."/>
            <person name="Murat C."/>
            <person name="Riley R."/>
            <person name="Ohm R."/>
            <person name="Sun H."/>
            <person name="Tunlid A."/>
            <person name="Henrissat B."/>
            <person name="Grigoriev I.V."/>
            <person name="Hibbett D.S."/>
            <person name="Martin F."/>
        </authorList>
    </citation>
    <scope>NUCLEOTIDE SEQUENCE [LARGE SCALE GENOMIC DNA]</scope>
    <source>
        <strain evidence="2">LaAM-08-1</strain>
    </source>
</reference>
<dbReference type="EMBL" id="KN838776">
    <property type="protein sequence ID" value="KIJ94840.1"/>
    <property type="molecule type" value="Genomic_DNA"/>
</dbReference>
<gene>
    <name evidence="1" type="ORF">K443DRAFT_683415</name>
</gene>
<evidence type="ECO:0000313" key="2">
    <source>
        <dbReference type="Proteomes" id="UP000054477"/>
    </source>
</evidence>
<organism evidence="1 2">
    <name type="scientific">Laccaria amethystina LaAM-08-1</name>
    <dbReference type="NCBI Taxonomy" id="1095629"/>
    <lineage>
        <taxon>Eukaryota</taxon>
        <taxon>Fungi</taxon>
        <taxon>Dikarya</taxon>
        <taxon>Basidiomycota</taxon>
        <taxon>Agaricomycotina</taxon>
        <taxon>Agaricomycetes</taxon>
        <taxon>Agaricomycetidae</taxon>
        <taxon>Agaricales</taxon>
        <taxon>Agaricineae</taxon>
        <taxon>Hydnangiaceae</taxon>
        <taxon>Laccaria</taxon>
    </lineage>
</organism>
<dbReference type="InterPro" id="IPR031755">
    <property type="entry name" value="Inhibitor_I66"/>
</dbReference>
<dbReference type="Pfam" id="PF16850">
    <property type="entry name" value="Inhibitor_I66"/>
    <property type="match status" value="1"/>
</dbReference>
<evidence type="ECO:0000313" key="1">
    <source>
        <dbReference type="EMBL" id="KIJ94840.1"/>
    </source>
</evidence>
<name>A0A0C9WST0_9AGAR</name>
<dbReference type="AlphaFoldDB" id="A0A0C9WST0"/>
<dbReference type="GO" id="GO:0004867">
    <property type="term" value="F:serine-type endopeptidase inhibitor activity"/>
    <property type="evidence" value="ECO:0007669"/>
    <property type="project" value="InterPro"/>
</dbReference>
<proteinExistence type="predicted"/>
<protein>
    <submittedName>
        <fullName evidence="1">Uncharacterized protein</fullName>
    </submittedName>
</protein>
<dbReference type="HOGENOM" id="CLU_115968_3_0_1"/>
<dbReference type="Proteomes" id="UP000054477">
    <property type="component" value="Unassembled WGS sequence"/>
</dbReference>
<dbReference type="STRING" id="1095629.A0A0C9WST0"/>
<accession>A0A0C9WST0</accession>
<dbReference type="Gene3D" id="2.80.10.50">
    <property type="match status" value="1"/>
</dbReference>
<dbReference type="CDD" id="cd23428">
    <property type="entry name" value="beta-trefoil_Ricin_SPI"/>
    <property type="match status" value="1"/>
</dbReference>